<evidence type="ECO:0000259" key="2">
    <source>
        <dbReference type="PROSITE" id="PS50076"/>
    </source>
</evidence>
<feature type="domain" description="J" evidence="2">
    <location>
        <begin position="8"/>
        <end position="64"/>
    </location>
</feature>
<protein>
    <submittedName>
        <fullName evidence="3">J domain-containing protein</fullName>
    </submittedName>
</protein>
<comment type="caution">
    <text evidence="3">The sequence shown here is derived from an EMBL/GenBank/DDBJ whole genome shotgun (WGS) entry which is preliminary data.</text>
</comment>
<organism evidence="3 4">
    <name type="scientific">Spartinivicinus poritis</name>
    <dbReference type="NCBI Taxonomy" id="2994640"/>
    <lineage>
        <taxon>Bacteria</taxon>
        <taxon>Pseudomonadati</taxon>
        <taxon>Pseudomonadota</taxon>
        <taxon>Gammaproteobacteria</taxon>
        <taxon>Oceanospirillales</taxon>
        <taxon>Zooshikellaceae</taxon>
        <taxon>Spartinivicinus</taxon>
    </lineage>
</organism>
<proteinExistence type="predicted"/>
<evidence type="ECO:0000313" key="4">
    <source>
        <dbReference type="Proteomes" id="UP001528823"/>
    </source>
</evidence>
<dbReference type="SUPFAM" id="SSF46565">
    <property type="entry name" value="Chaperone J-domain"/>
    <property type="match status" value="1"/>
</dbReference>
<dbReference type="PANTHER" id="PTHR44825">
    <property type="match status" value="1"/>
</dbReference>
<dbReference type="PROSITE" id="PS50076">
    <property type="entry name" value="DNAJ_2"/>
    <property type="match status" value="1"/>
</dbReference>
<accession>A0ABT5UK73</accession>
<dbReference type="CDD" id="cd06257">
    <property type="entry name" value="DnaJ"/>
    <property type="match status" value="1"/>
</dbReference>
<dbReference type="Proteomes" id="UP001528823">
    <property type="component" value="Unassembled WGS sequence"/>
</dbReference>
<dbReference type="PRINTS" id="PR00625">
    <property type="entry name" value="JDOMAIN"/>
</dbReference>
<dbReference type="InterPro" id="IPR052763">
    <property type="entry name" value="DnaJ_C4"/>
</dbReference>
<reference evidence="3 4" key="1">
    <citation type="submission" date="2022-11" db="EMBL/GenBank/DDBJ databases">
        <title>Spartinivicinus poritis sp. nov., isolated from scleractinian coral Porites lutea.</title>
        <authorList>
            <person name="Zhang G."/>
            <person name="Cai L."/>
            <person name="Wei Q."/>
        </authorList>
    </citation>
    <scope>NUCLEOTIDE SEQUENCE [LARGE SCALE GENOMIC DNA]</scope>
    <source>
        <strain evidence="3 4">A2-2</strain>
    </source>
</reference>
<keyword evidence="4" id="KW-1185">Reference proteome</keyword>
<dbReference type="Gene3D" id="1.10.287.110">
    <property type="entry name" value="DnaJ domain"/>
    <property type="match status" value="1"/>
</dbReference>
<dbReference type="PANTHER" id="PTHR44825:SF1">
    <property type="entry name" value="DNAJ HOMOLOG SUBFAMILY C MEMBER 4"/>
    <property type="match status" value="1"/>
</dbReference>
<dbReference type="Pfam" id="PF00226">
    <property type="entry name" value="DnaJ"/>
    <property type="match status" value="1"/>
</dbReference>
<dbReference type="EMBL" id="JAPMOU010000063">
    <property type="protein sequence ID" value="MDE1465434.1"/>
    <property type="molecule type" value="Genomic_DNA"/>
</dbReference>
<name>A0ABT5UK73_9GAMM</name>
<gene>
    <name evidence="3" type="ORF">ORQ98_26055</name>
</gene>
<dbReference type="InterPro" id="IPR036869">
    <property type="entry name" value="J_dom_sf"/>
</dbReference>
<keyword evidence="1" id="KW-0143">Chaperone</keyword>
<dbReference type="InterPro" id="IPR001623">
    <property type="entry name" value="DnaJ_domain"/>
</dbReference>
<evidence type="ECO:0000256" key="1">
    <source>
        <dbReference type="ARBA" id="ARBA00023186"/>
    </source>
</evidence>
<dbReference type="RefSeq" id="WP_274691741.1">
    <property type="nucleotide sequence ID" value="NZ_JAPMOU010000063.1"/>
</dbReference>
<evidence type="ECO:0000313" key="3">
    <source>
        <dbReference type="EMBL" id="MDE1465434.1"/>
    </source>
</evidence>
<sequence length="496" mass="56343">MAKLSRQQLLAQLKLPPNATLEDIKRAYRYHAKRLHPDKNPSQDTTEAFQQLQQTYRLLIKDFQQPSLTISENHVESAIDITEQVKRNQQQLAKTYGVNTPTTKSSDLSSTTATGALPLPTCQRCGQCKINLTKRQFHQVIGMLYKSRQRQVEGVWCLSCSWQLSLWYNCLNLILGWWSLPTGPWHTLKAFWHNATNGYQPDKQLELLFTLVKALYQHHDYGKAVNFAYQLLSLTPPPSRIIQQSCYRLLDNLGNPLKPALPNLFPWYWPVSHGGLILCLLILIITPWVINIALQPSYLPSEPFKIRPTPLYTDERLGLHYTLTETKLYTAANLTSPVKVLLASYHPIKVTKVIDKTWLQVIYNKKPYFAREALIGFGDAHTAKKLNCNQYPQRKPFSGELMGKQVGQQVLKLTNLFNQDAVITFYSGKQPVQKVLIDADTTTTLPHLPAGITHLSATFGKFYNQACGQFTYITGTISQNITLFGQQAELSLKPSS</sequence>
<dbReference type="SMART" id="SM00271">
    <property type="entry name" value="DnaJ"/>
    <property type="match status" value="1"/>
</dbReference>